<dbReference type="SUPFAM" id="SSF47336">
    <property type="entry name" value="ACP-like"/>
    <property type="match status" value="1"/>
</dbReference>
<proteinExistence type="predicted"/>
<organism evidence="2 3">
    <name type="scientific">Streptomyces silvensis</name>
    <dbReference type="NCBI Taxonomy" id="1765722"/>
    <lineage>
        <taxon>Bacteria</taxon>
        <taxon>Bacillati</taxon>
        <taxon>Actinomycetota</taxon>
        <taxon>Actinomycetes</taxon>
        <taxon>Kitasatosporales</taxon>
        <taxon>Streptomycetaceae</taxon>
        <taxon>Streptomyces</taxon>
    </lineage>
</organism>
<dbReference type="InterPro" id="IPR036736">
    <property type="entry name" value="ACP-like_sf"/>
</dbReference>
<evidence type="ECO:0000313" key="3">
    <source>
        <dbReference type="Proteomes" id="UP000054804"/>
    </source>
</evidence>
<dbReference type="OrthoDB" id="4245985at2"/>
<feature type="domain" description="Carrier" evidence="1">
    <location>
        <begin position="18"/>
        <end position="96"/>
    </location>
</feature>
<sequence>MTRVDEAPAPGPRDPQRPELSEELVALLTGRLDVRSGSGELSPATTFESLGLDSLSLMELVLAAEEEFGMVLPETALDLSPASTLGEAAEAFEHAR</sequence>
<name>A0A0W7X8I5_9ACTN</name>
<keyword evidence="3" id="KW-1185">Reference proteome</keyword>
<dbReference type="PROSITE" id="PS50075">
    <property type="entry name" value="CARRIER"/>
    <property type="match status" value="1"/>
</dbReference>
<dbReference type="STRING" id="1765722.AT728_21855"/>
<dbReference type="Proteomes" id="UP000054804">
    <property type="component" value="Unassembled WGS sequence"/>
</dbReference>
<evidence type="ECO:0000259" key="1">
    <source>
        <dbReference type="PROSITE" id="PS50075"/>
    </source>
</evidence>
<dbReference type="AlphaFoldDB" id="A0A0W7X8I5"/>
<protein>
    <submittedName>
        <fullName evidence="2">Acyl carrier protein</fullName>
    </submittedName>
</protein>
<dbReference type="Gene3D" id="1.10.1200.10">
    <property type="entry name" value="ACP-like"/>
    <property type="match status" value="1"/>
</dbReference>
<reference evidence="2 3" key="1">
    <citation type="submission" date="2015-12" db="EMBL/GenBank/DDBJ databases">
        <title>Draft genome sequence of Streptomyces silvensis ATCC 53525, a producer of novel hormone antagonists.</title>
        <authorList>
            <person name="Johnston C.W."/>
            <person name="Li Y."/>
            <person name="Magarvey N.A."/>
        </authorList>
    </citation>
    <scope>NUCLEOTIDE SEQUENCE [LARGE SCALE GENOMIC DNA]</scope>
    <source>
        <strain evidence="2 3">ATCC 53525</strain>
    </source>
</reference>
<evidence type="ECO:0000313" key="2">
    <source>
        <dbReference type="EMBL" id="KUF19286.1"/>
    </source>
</evidence>
<dbReference type="InterPro" id="IPR009081">
    <property type="entry name" value="PP-bd_ACP"/>
</dbReference>
<gene>
    <name evidence="2" type="ORF">AT728_21855</name>
</gene>
<dbReference type="Pfam" id="PF00550">
    <property type="entry name" value="PP-binding"/>
    <property type="match status" value="1"/>
</dbReference>
<dbReference type="EMBL" id="LOCL01000028">
    <property type="protein sequence ID" value="KUF19286.1"/>
    <property type="molecule type" value="Genomic_DNA"/>
</dbReference>
<accession>A0A0W7X8I5</accession>
<comment type="caution">
    <text evidence="2">The sequence shown here is derived from an EMBL/GenBank/DDBJ whole genome shotgun (WGS) entry which is preliminary data.</text>
</comment>